<gene>
    <name evidence="1" type="ORF">HKBW3S34_02438</name>
</gene>
<dbReference type="Proteomes" id="UP000588083">
    <property type="component" value="Unassembled WGS sequence"/>
</dbReference>
<dbReference type="EMBL" id="BLRZ01000381">
    <property type="protein sequence ID" value="GFP31518.1"/>
    <property type="molecule type" value="Genomic_DNA"/>
</dbReference>
<accession>A0A6V8PGX6</accession>
<comment type="caution">
    <text evidence="1">The sequence shown here is derived from an EMBL/GenBank/DDBJ whole genome shotgun (WGS) entry which is preliminary data.</text>
</comment>
<organism evidence="1 2">
    <name type="scientific">Candidatus Hakubella thermalkaliphila</name>
    <dbReference type="NCBI Taxonomy" id="2754717"/>
    <lineage>
        <taxon>Bacteria</taxon>
        <taxon>Bacillati</taxon>
        <taxon>Actinomycetota</taxon>
        <taxon>Actinomycetota incertae sedis</taxon>
        <taxon>Candidatus Hakubellales</taxon>
        <taxon>Candidatus Hakubellaceae</taxon>
        <taxon>Candidatus Hakubella</taxon>
    </lineage>
</organism>
<proteinExistence type="predicted"/>
<sequence>IYLRWRFYQKGEDRLTIGSSVLKSLQDVLLFLLDIQLDFSRLLFLGQASLFLSDGFRGRTFRPCFL</sequence>
<name>A0A6V8PGX6_9ACTN</name>
<evidence type="ECO:0000313" key="1">
    <source>
        <dbReference type="EMBL" id="GFP31518.1"/>
    </source>
</evidence>
<feature type="non-terminal residue" evidence="1">
    <location>
        <position position="1"/>
    </location>
</feature>
<evidence type="ECO:0000313" key="2">
    <source>
        <dbReference type="Proteomes" id="UP000588083"/>
    </source>
</evidence>
<dbReference type="AlphaFoldDB" id="A0A6V8PGX6"/>
<keyword evidence="2" id="KW-1185">Reference proteome</keyword>
<protein>
    <submittedName>
        <fullName evidence="1">Uncharacterized protein</fullName>
    </submittedName>
</protein>
<reference evidence="1 2" key="1">
    <citation type="journal article" date="2020" name="Front. Microbiol.">
        <title>Single-cell genomics of novel Actinobacteria with the Wood-Ljungdahl pathway discovered in a serpentinizing system.</title>
        <authorList>
            <person name="Merino N."/>
            <person name="Kawai M."/>
            <person name="Boyd E.S."/>
            <person name="Colman D.R."/>
            <person name="McGlynn S.E."/>
            <person name="Nealson K.H."/>
            <person name="Kurokawa K."/>
            <person name="Hongoh Y."/>
        </authorList>
    </citation>
    <scope>NUCLEOTIDE SEQUENCE [LARGE SCALE GENOMIC DNA]</scope>
    <source>
        <strain evidence="1 2">S34</strain>
    </source>
</reference>